<dbReference type="GO" id="GO:0006313">
    <property type="term" value="P:DNA transposition"/>
    <property type="evidence" value="ECO:0007669"/>
    <property type="project" value="InterPro"/>
</dbReference>
<dbReference type="InterPro" id="IPR052715">
    <property type="entry name" value="RAYT_transposase"/>
</dbReference>
<reference evidence="2 3" key="1">
    <citation type="submission" date="2020-08" db="EMBL/GenBank/DDBJ databases">
        <title>Genomic Encyclopedia of Type Strains, Phase IV (KMG-IV): sequencing the most valuable type-strain genomes for metagenomic binning, comparative biology and taxonomic classification.</title>
        <authorList>
            <person name="Goeker M."/>
        </authorList>
    </citation>
    <scope>NUCLEOTIDE SEQUENCE [LARGE SCALE GENOMIC DNA]</scope>
    <source>
        <strain evidence="2 3">DSM 103526</strain>
    </source>
</reference>
<evidence type="ECO:0000313" key="3">
    <source>
        <dbReference type="Proteomes" id="UP000579281"/>
    </source>
</evidence>
<dbReference type="GO" id="GO:0004803">
    <property type="term" value="F:transposase activity"/>
    <property type="evidence" value="ECO:0007669"/>
    <property type="project" value="InterPro"/>
</dbReference>
<comment type="caution">
    <text evidence="2">The sequence shown here is derived from an EMBL/GenBank/DDBJ whole genome shotgun (WGS) entry which is preliminary data.</text>
</comment>
<dbReference type="PANTHER" id="PTHR36966:SF1">
    <property type="entry name" value="REP-ASSOCIATED TYROSINE TRANSPOSASE"/>
    <property type="match status" value="1"/>
</dbReference>
<dbReference type="SUPFAM" id="SSF143422">
    <property type="entry name" value="Transposase IS200-like"/>
    <property type="match status" value="1"/>
</dbReference>
<feature type="domain" description="Transposase IS200-like" evidence="1">
    <location>
        <begin position="18"/>
        <end position="148"/>
    </location>
</feature>
<evidence type="ECO:0000259" key="1">
    <source>
        <dbReference type="SMART" id="SM01321"/>
    </source>
</evidence>
<keyword evidence="3" id="KW-1185">Reference proteome</keyword>
<dbReference type="EMBL" id="JACHEN010000001">
    <property type="protein sequence ID" value="MBB6214042.1"/>
    <property type="molecule type" value="Genomic_DNA"/>
</dbReference>
<name>A0A841KT05_9FIRM</name>
<gene>
    <name evidence="2" type="ORF">HNQ80_000111</name>
</gene>
<dbReference type="Gene3D" id="3.30.70.1290">
    <property type="entry name" value="Transposase IS200-like"/>
    <property type="match status" value="1"/>
</dbReference>
<dbReference type="GO" id="GO:0043565">
    <property type="term" value="F:sequence-specific DNA binding"/>
    <property type="evidence" value="ECO:0007669"/>
    <property type="project" value="TreeGrafter"/>
</dbReference>
<dbReference type="PANTHER" id="PTHR36966">
    <property type="entry name" value="REP-ASSOCIATED TYROSINE TRANSPOSASE"/>
    <property type="match status" value="1"/>
</dbReference>
<dbReference type="InterPro" id="IPR036515">
    <property type="entry name" value="Transposase_17_sf"/>
</dbReference>
<accession>A0A841KT05</accession>
<sequence>MSKPIYRKNVRLKNYDYSQAGYYFITICVKDKRCMLWEDNVEAPSGRPNLSNIGTIVAAGIENITRIYENVMIDKYAIMPNHIHMIIVLRGKEDRRAMHAPTISRIINQFKGFVTKQIGYSIWQKLFYDHVIRNEQEYQNICPYIETNPLKWMEDCYYSK</sequence>
<dbReference type="InterPro" id="IPR002686">
    <property type="entry name" value="Transposase_17"/>
</dbReference>
<organism evidence="2 3">
    <name type="scientific">Anaerosolibacter carboniphilus</name>
    <dbReference type="NCBI Taxonomy" id="1417629"/>
    <lineage>
        <taxon>Bacteria</taxon>
        <taxon>Bacillati</taxon>
        <taxon>Bacillota</taxon>
        <taxon>Clostridia</taxon>
        <taxon>Peptostreptococcales</taxon>
        <taxon>Thermotaleaceae</taxon>
        <taxon>Anaerosolibacter</taxon>
    </lineage>
</organism>
<dbReference type="AlphaFoldDB" id="A0A841KT05"/>
<dbReference type="SMART" id="SM01321">
    <property type="entry name" value="Y1_Tnp"/>
    <property type="match status" value="1"/>
</dbReference>
<evidence type="ECO:0000313" key="2">
    <source>
        <dbReference type="EMBL" id="MBB6214042.1"/>
    </source>
</evidence>
<proteinExistence type="predicted"/>
<dbReference type="Proteomes" id="UP000579281">
    <property type="component" value="Unassembled WGS sequence"/>
</dbReference>
<protein>
    <submittedName>
        <fullName evidence="2">REP element-mobilizing transposase RayT</fullName>
    </submittedName>
</protein>